<dbReference type="PANTHER" id="PTHR30160:SF7">
    <property type="entry name" value="ADP-HEPTOSE--LPS HEPTOSYLTRANSFERASE 2"/>
    <property type="match status" value="1"/>
</dbReference>
<evidence type="ECO:0000256" key="4">
    <source>
        <dbReference type="ARBA" id="ARBA00044042"/>
    </source>
</evidence>
<dbReference type="InterPro" id="IPR002201">
    <property type="entry name" value="Glyco_trans_9"/>
</dbReference>
<keyword evidence="1" id="KW-0328">Glycosyltransferase</keyword>
<name>A0A395JM70_9GAMM</name>
<dbReference type="GO" id="GO:0005829">
    <property type="term" value="C:cytosol"/>
    <property type="evidence" value="ECO:0007669"/>
    <property type="project" value="TreeGrafter"/>
</dbReference>
<dbReference type="NCBIfam" id="TIGR02195">
    <property type="entry name" value="heptsyl_trn_II"/>
    <property type="match status" value="1"/>
</dbReference>
<dbReference type="AlphaFoldDB" id="A0A395JM70"/>
<dbReference type="InParanoid" id="A0A395JM70"/>
<dbReference type="Gene3D" id="3.40.50.2000">
    <property type="entry name" value="Glycogen Phosphorylase B"/>
    <property type="match status" value="2"/>
</dbReference>
<comment type="caution">
    <text evidence="6">The sequence shown here is derived from an EMBL/GenBank/DDBJ whole genome shotgun (WGS) entry which is preliminary data.</text>
</comment>
<dbReference type="EMBL" id="QNRT01000005">
    <property type="protein sequence ID" value="RBP48880.1"/>
    <property type="molecule type" value="Genomic_DNA"/>
</dbReference>
<evidence type="ECO:0000256" key="2">
    <source>
        <dbReference type="ARBA" id="ARBA00022679"/>
    </source>
</evidence>
<dbReference type="FunFam" id="3.40.50.2000:FF:000023">
    <property type="entry name" value="ADP-heptose--LPS heptosyltransferase II"/>
    <property type="match status" value="1"/>
</dbReference>
<dbReference type="OrthoDB" id="9797795at2"/>
<dbReference type="RefSeq" id="WP_113955472.1">
    <property type="nucleotide sequence ID" value="NZ_QNRT01000005.1"/>
</dbReference>
<dbReference type="PANTHER" id="PTHR30160">
    <property type="entry name" value="TETRAACYLDISACCHARIDE 4'-KINASE-RELATED"/>
    <property type="match status" value="1"/>
</dbReference>
<keyword evidence="2 6" id="KW-0808">Transferase</keyword>
<dbReference type="EC" id="2.4.99.24" evidence="4"/>
<dbReference type="CDD" id="cd03789">
    <property type="entry name" value="GT9_LPS_heptosyltransferase"/>
    <property type="match status" value="1"/>
</dbReference>
<evidence type="ECO:0000256" key="5">
    <source>
        <dbReference type="ARBA" id="ARBA00047503"/>
    </source>
</evidence>
<evidence type="ECO:0000313" key="7">
    <source>
        <dbReference type="Proteomes" id="UP000253083"/>
    </source>
</evidence>
<evidence type="ECO:0000256" key="3">
    <source>
        <dbReference type="ARBA" id="ARBA00043995"/>
    </source>
</evidence>
<reference evidence="6 7" key="1">
    <citation type="submission" date="2018-06" db="EMBL/GenBank/DDBJ databases">
        <title>Genomic Encyclopedia of Type Strains, Phase IV (KMG-IV): sequencing the most valuable type-strain genomes for metagenomic binning, comparative biology and taxonomic classification.</title>
        <authorList>
            <person name="Goeker M."/>
        </authorList>
    </citation>
    <scope>NUCLEOTIDE SEQUENCE [LARGE SCALE GENOMIC DNA]</scope>
    <source>
        <strain evidence="6 7">DSM 24032</strain>
    </source>
</reference>
<dbReference type="Proteomes" id="UP000253083">
    <property type="component" value="Unassembled WGS sequence"/>
</dbReference>
<dbReference type="Pfam" id="PF01075">
    <property type="entry name" value="Glyco_transf_9"/>
    <property type="match status" value="1"/>
</dbReference>
<dbReference type="InterPro" id="IPR051199">
    <property type="entry name" value="LPS_LOS_Heptosyltrfase"/>
</dbReference>
<evidence type="ECO:0000313" key="6">
    <source>
        <dbReference type="EMBL" id="RBP48880.1"/>
    </source>
</evidence>
<accession>A0A395JM70</accession>
<keyword evidence="7" id="KW-1185">Reference proteome</keyword>
<comment type="similarity">
    <text evidence="3">Belongs to the glycosyltransferase 9 family.</text>
</comment>
<gene>
    <name evidence="6" type="ORF">DFR28_105219</name>
</gene>
<organism evidence="6 7">
    <name type="scientific">Arenicella xantha</name>
    <dbReference type="NCBI Taxonomy" id="644221"/>
    <lineage>
        <taxon>Bacteria</taxon>
        <taxon>Pseudomonadati</taxon>
        <taxon>Pseudomonadota</taxon>
        <taxon>Gammaproteobacteria</taxon>
        <taxon>Arenicellales</taxon>
        <taxon>Arenicellaceae</taxon>
        <taxon>Arenicella</taxon>
    </lineage>
</organism>
<evidence type="ECO:0000256" key="1">
    <source>
        <dbReference type="ARBA" id="ARBA00022676"/>
    </source>
</evidence>
<dbReference type="FunCoup" id="A0A395JM70">
    <property type="interactions" value="204"/>
</dbReference>
<dbReference type="InterPro" id="IPR011910">
    <property type="entry name" value="RfaF"/>
</dbReference>
<dbReference type="GO" id="GO:0008713">
    <property type="term" value="F:ADP-heptose-lipopolysaccharide heptosyltransferase activity"/>
    <property type="evidence" value="ECO:0007669"/>
    <property type="project" value="UniProtKB-EC"/>
</dbReference>
<dbReference type="SUPFAM" id="SSF53756">
    <property type="entry name" value="UDP-Glycosyltransferase/glycogen phosphorylase"/>
    <property type="match status" value="1"/>
</dbReference>
<comment type="catalytic activity">
    <reaction evidence="5">
        <text>an L-alpha-D-Hep-(1-&gt;5)-[alpha-Kdo-(2-&gt;4)]-alpha-Kdo-(2-&gt;6)-lipid A + ADP-L-glycero-beta-D-manno-heptose = an L-alpha-D-Hep-(1-&gt;3)-L-alpha-D-Hep-(1-&gt;5)-[alpha-Kdo-(2-&gt;4)]-alpha-Kdo-(2-&gt;6)-lipid A + ADP + H(+)</text>
        <dbReference type="Rhea" id="RHEA:74071"/>
        <dbReference type="ChEBI" id="CHEBI:15378"/>
        <dbReference type="ChEBI" id="CHEBI:61506"/>
        <dbReference type="ChEBI" id="CHEBI:193068"/>
        <dbReference type="ChEBI" id="CHEBI:193069"/>
        <dbReference type="ChEBI" id="CHEBI:456216"/>
        <dbReference type="EC" id="2.4.99.24"/>
    </reaction>
</comment>
<sequence length="340" mass="37281">MSDSIKKYLIIGPSWVGDMVMAQSLFIDIKQREPHAHIDVLAPAWTAAIVDRMPQVSELVAANFNHGKLSLAERFCLGKALRSKGYTHAILLPNSLKSAIVPAVARIPVRTGWLGEQRWGLLNDIRRLDKQRWPMTVQRFIALGLAKDDPVRPISEVPAPLLEVDAESVAQVLKANALHRDKRILVLCPGAEFGPSKQWPAEHYASLARHYLGEGWQVWLMGSDKDLPTCQQISLANENQCEVLAGKTTLPQAVDLMSLASLVVSNDSGLMHIAAALQRPLVAIYGSTDPGHTPPLSANHVVARLGLDCSPCFKRECPLQHLNCLVQLSPEHVIKLSAAV</sequence>
<protein>
    <recommendedName>
        <fullName evidence="4">lipopolysaccharide heptosyltransferase II</fullName>
        <ecNumber evidence="4">2.4.99.24</ecNumber>
    </recommendedName>
</protein>
<dbReference type="GO" id="GO:0009244">
    <property type="term" value="P:lipopolysaccharide core region biosynthetic process"/>
    <property type="evidence" value="ECO:0007669"/>
    <property type="project" value="TreeGrafter"/>
</dbReference>
<proteinExistence type="inferred from homology"/>